<gene>
    <name evidence="1" type="primary">Acey_s0014.g2396</name>
    <name evidence="1" type="ORF">Y032_0014g2396</name>
</gene>
<dbReference type="Proteomes" id="UP000024635">
    <property type="component" value="Unassembled WGS sequence"/>
</dbReference>
<reference evidence="2" key="1">
    <citation type="journal article" date="2015" name="Nat. Genet.">
        <title>The genome and transcriptome of the zoonotic hookworm Ancylostoma ceylanicum identify infection-specific gene families.</title>
        <authorList>
            <person name="Schwarz E.M."/>
            <person name="Hu Y."/>
            <person name="Antoshechkin I."/>
            <person name="Miller M.M."/>
            <person name="Sternberg P.W."/>
            <person name="Aroian R.V."/>
        </authorList>
    </citation>
    <scope>NUCLEOTIDE SEQUENCE</scope>
    <source>
        <strain evidence="2">HY135</strain>
    </source>
</reference>
<proteinExistence type="predicted"/>
<sequence length="67" mass="7419">MLPVLTSYHTVCGGSRADARTVTSETLMVHGHNDSVAVKQPMGPIECKPTLLDSFNMRRILWSYVAK</sequence>
<evidence type="ECO:0000313" key="1">
    <source>
        <dbReference type="EMBL" id="EYC24246.1"/>
    </source>
</evidence>
<dbReference type="EMBL" id="JARK01001350">
    <property type="protein sequence ID" value="EYC24246.1"/>
    <property type="molecule type" value="Genomic_DNA"/>
</dbReference>
<comment type="caution">
    <text evidence="1">The sequence shown here is derived from an EMBL/GenBank/DDBJ whole genome shotgun (WGS) entry which is preliminary data.</text>
</comment>
<protein>
    <submittedName>
        <fullName evidence="1">Uncharacterized protein</fullName>
    </submittedName>
</protein>
<organism evidence="1 2">
    <name type="scientific">Ancylostoma ceylanicum</name>
    <dbReference type="NCBI Taxonomy" id="53326"/>
    <lineage>
        <taxon>Eukaryota</taxon>
        <taxon>Metazoa</taxon>
        <taxon>Ecdysozoa</taxon>
        <taxon>Nematoda</taxon>
        <taxon>Chromadorea</taxon>
        <taxon>Rhabditida</taxon>
        <taxon>Rhabditina</taxon>
        <taxon>Rhabditomorpha</taxon>
        <taxon>Strongyloidea</taxon>
        <taxon>Ancylostomatidae</taxon>
        <taxon>Ancylostomatinae</taxon>
        <taxon>Ancylostoma</taxon>
    </lineage>
</organism>
<name>A0A016VAE2_9BILA</name>
<keyword evidence="2" id="KW-1185">Reference proteome</keyword>
<evidence type="ECO:0000313" key="2">
    <source>
        <dbReference type="Proteomes" id="UP000024635"/>
    </source>
</evidence>
<dbReference type="AlphaFoldDB" id="A0A016VAE2"/>
<accession>A0A016VAE2</accession>